<comment type="subcellular location">
    <subcellularLocation>
        <location evidence="2">Cytoplasm</location>
        <location evidence="2">Nucleoid</location>
    </subcellularLocation>
</comment>
<comment type="subunit">
    <text evidence="2">Homodimer.</text>
</comment>
<keyword evidence="4" id="KW-1185">Reference proteome</keyword>
<dbReference type="PANTHER" id="PTHR33449:SF1">
    <property type="entry name" value="NUCLEOID-ASSOCIATED PROTEIN YBAB"/>
    <property type="match status" value="1"/>
</dbReference>
<organism evidence="3 4">
    <name type="scientific">Oceanivirga miroungae</name>
    <dbReference type="NCBI Taxonomy" id="1130046"/>
    <lineage>
        <taxon>Bacteria</taxon>
        <taxon>Fusobacteriati</taxon>
        <taxon>Fusobacteriota</taxon>
        <taxon>Fusobacteriia</taxon>
        <taxon>Fusobacteriales</taxon>
        <taxon>Leptotrichiaceae</taxon>
        <taxon>Oceanivirga</taxon>
    </lineage>
</organism>
<comment type="similarity">
    <text evidence="2">Belongs to the YbaB/EbfC family.</text>
</comment>
<dbReference type="EMBL" id="CABWIB010000001">
    <property type="protein sequence ID" value="VWL85972.1"/>
    <property type="molecule type" value="Genomic_DNA"/>
</dbReference>
<accession>A0A6I8M7V4</accession>
<evidence type="ECO:0000256" key="2">
    <source>
        <dbReference type="HAMAP-Rule" id="MF_00274"/>
    </source>
</evidence>
<dbReference type="InterPro" id="IPR036894">
    <property type="entry name" value="YbaB-like_sf"/>
</dbReference>
<protein>
    <recommendedName>
        <fullName evidence="2">Nucleoid-associated protein OMES3154_01271</fullName>
    </recommendedName>
</protein>
<reference evidence="3 4" key="1">
    <citation type="submission" date="2019-10" db="EMBL/GenBank/DDBJ databases">
        <authorList>
            <person name="Blom J."/>
        </authorList>
    </citation>
    <scope>NUCLEOTIDE SEQUENCE [LARGE SCALE GENOMIC DNA]</scope>
    <source>
        <strain evidence="3 4">ES3154-GLU</strain>
    </source>
</reference>
<dbReference type="HAMAP" id="MF_00274">
    <property type="entry name" value="DNA_YbaB_EbfC"/>
    <property type="match status" value="1"/>
</dbReference>
<dbReference type="PIRSF" id="PIRSF004555">
    <property type="entry name" value="UCP004555"/>
    <property type="match status" value="1"/>
</dbReference>
<dbReference type="Pfam" id="PF02575">
    <property type="entry name" value="YbaB_DNA_bd"/>
    <property type="match status" value="1"/>
</dbReference>
<dbReference type="SUPFAM" id="SSF82607">
    <property type="entry name" value="YbaB-like"/>
    <property type="match status" value="1"/>
</dbReference>
<evidence type="ECO:0000313" key="4">
    <source>
        <dbReference type="Proteomes" id="UP000419017"/>
    </source>
</evidence>
<dbReference type="InterPro" id="IPR004401">
    <property type="entry name" value="YbaB/EbfC"/>
</dbReference>
<keyword evidence="1 2" id="KW-0238">DNA-binding</keyword>
<name>A0A6I8M7V4_9FUSO</name>
<keyword evidence="2" id="KW-0963">Cytoplasm</keyword>
<dbReference type="GO" id="GO:0043590">
    <property type="term" value="C:bacterial nucleoid"/>
    <property type="evidence" value="ECO:0007669"/>
    <property type="project" value="UniProtKB-UniRule"/>
</dbReference>
<sequence length="115" mass="12654">MVRKLKGTKAPNSQNDIIQKAKIMQEAMLAAQEGLKDKFVETSLAGEQIKVKANGQKEIVELKIGKDIIEEAKDDTKELESLILTAINDVLRKAEELTESEMEKITGGVSIPGLF</sequence>
<proteinExistence type="inferred from homology"/>
<evidence type="ECO:0000313" key="3">
    <source>
        <dbReference type="EMBL" id="VWL85972.1"/>
    </source>
</evidence>
<dbReference type="PANTHER" id="PTHR33449">
    <property type="entry name" value="NUCLEOID-ASSOCIATED PROTEIN YBAB"/>
    <property type="match status" value="1"/>
</dbReference>
<dbReference type="GO" id="GO:0005829">
    <property type="term" value="C:cytosol"/>
    <property type="evidence" value="ECO:0007669"/>
    <property type="project" value="TreeGrafter"/>
</dbReference>
<dbReference type="Gene3D" id="3.30.1310.10">
    <property type="entry name" value="Nucleoid-associated protein YbaB-like domain"/>
    <property type="match status" value="1"/>
</dbReference>
<dbReference type="GO" id="GO:0003677">
    <property type="term" value="F:DNA binding"/>
    <property type="evidence" value="ECO:0007669"/>
    <property type="project" value="UniProtKB-UniRule"/>
</dbReference>
<dbReference type="Proteomes" id="UP000419017">
    <property type="component" value="Unassembled WGS sequence"/>
</dbReference>
<evidence type="ECO:0000256" key="1">
    <source>
        <dbReference type="ARBA" id="ARBA00023125"/>
    </source>
</evidence>
<dbReference type="RefSeq" id="WP_156683920.1">
    <property type="nucleotide sequence ID" value="NZ_CABWIB010000001.1"/>
</dbReference>
<gene>
    <name evidence="3" type="ORF">OMES3154_01271</name>
</gene>
<dbReference type="AlphaFoldDB" id="A0A6I8M7V4"/>
<comment type="function">
    <text evidence="2">Binds to DNA and alters its conformation. May be involved in regulation of gene expression, nucleoid organization and DNA protection.</text>
</comment>